<accession>G4T8G2</accession>
<organism evidence="1 2">
    <name type="scientific">Serendipita indica (strain DSM 11827)</name>
    <name type="common">Root endophyte fungus</name>
    <name type="synonym">Piriformospora indica</name>
    <dbReference type="NCBI Taxonomy" id="1109443"/>
    <lineage>
        <taxon>Eukaryota</taxon>
        <taxon>Fungi</taxon>
        <taxon>Dikarya</taxon>
        <taxon>Basidiomycota</taxon>
        <taxon>Agaricomycotina</taxon>
        <taxon>Agaricomycetes</taxon>
        <taxon>Sebacinales</taxon>
        <taxon>Serendipitaceae</taxon>
        <taxon>Serendipita</taxon>
    </lineage>
</organism>
<evidence type="ECO:0000313" key="1">
    <source>
        <dbReference type="EMBL" id="CCA67603.1"/>
    </source>
</evidence>
<dbReference type="PANTHER" id="PTHR33606">
    <property type="entry name" value="PROTEIN YCII"/>
    <property type="match status" value="1"/>
</dbReference>
<proteinExistence type="predicted"/>
<dbReference type="eggNOG" id="ENOG502S8X0">
    <property type="taxonomic scope" value="Eukaryota"/>
</dbReference>
<sequence length="127" mass="14091">MTASILSSTMSSATEQVSPKTHIFVVWAPDYADEGAFDRRMAIRDQHLQDLKKNQENGFITKIAGPLISPESLEAGASIKMNGSMLLVRGTSMEEVRAKVEKDVFWINNVWDKEKLVISPILIAADI</sequence>
<keyword evidence="2" id="KW-1185">Reference proteome</keyword>
<evidence type="ECO:0000313" key="2">
    <source>
        <dbReference type="Proteomes" id="UP000007148"/>
    </source>
</evidence>
<dbReference type="OrthoDB" id="5519740at2759"/>
<dbReference type="InterPro" id="IPR011008">
    <property type="entry name" value="Dimeric_a/b-barrel"/>
</dbReference>
<protein>
    <recommendedName>
        <fullName evidence="3">YCII-related domain-containing protein</fullName>
    </recommendedName>
</protein>
<gene>
    <name evidence="1" type="ORF">PIIN_01431</name>
</gene>
<comment type="caution">
    <text evidence="1">The sequence shown here is derived from an EMBL/GenBank/DDBJ whole genome shotgun (WGS) entry which is preliminary data.</text>
</comment>
<dbReference type="InParanoid" id="G4T8G2"/>
<dbReference type="SUPFAM" id="SSF54909">
    <property type="entry name" value="Dimeric alpha+beta barrel"/>
    <property type="match status" value="1"/>
</dbReference>
<dbReference type="Proteomes" id="UP000007148">
    <property type="component" value="Unassembled WGS sequence"/>
</dbReference>
<dbReference type="AlphaFoldDB" id="G4T8G2"/>
<dbReference type="EMBL" id="CAFZ01000016">
    <property type="protein sequence ID" value="CCA67603.1"/>
    <property type="molecule type" value="Genomic_DNA"/>
</dbReference>
<evidence type="ECO:0008006" key="3">
    <source>
        <dbReference type="Google" id="ProtNLM"/>
    </source>
</evidence>
<dbReference type="InterPro" id="IPR051807">
    <property type="entry name" value="Sec-metab_biosynth-assoc"/>
</dbReference>
<dbReference type="Gene3D" id="3.30.70.1060">
    <property type="entry name" value="Dimeric alpha+beta barrel"/>
    <property type="match status" value="1"/>
</dbReference>
<reference evidence="1 2" key="1">
    <citation type="journal article" date="2011" name="PLoS Pathog.">
        <title>Endophytic Life Strategies Decoded by Genome and Transcriptome Analyses of the Mutualistic Root Symbiont Piriformospora indica.</title>
        <authorList>
            <person name="Zuccaro A."/>
            <person name="Lahrmann U."/>
            <person name="Guldener U."/>
            <person name="Langen G."/>
            <person name="Pfiffi S."/>
            <person name="Biedenkopf D."/>
            <person name="Wong P."/>
            <person name="Samans B."/>
            <person name="Grimm C."/>
            <person name="Basiewicz M."/>
            <person name="Murat C."/>
            <person name="Martin F."/>
            <person name="Kogel K.H."/>
        </authorList>
    </citation>
    <scope>NUCLEOTIDE SEQUENCE [LARGE SCALE GENOMIC DNA]</scope>
    <source>
        <strain evidence="1 2">DSM 11827</strain>
    </source>
</reference>
<dbReference type="HOGENOM" id="CLU_110355_2_1_1"/>
<name>G4T8G2_SERID</name>
<dbReference type="OMA" id="FMILECD"/>
<dbReference type="PANTHER" id="PTHR33606:SF3">
    <property type="entry name" value="PROTEIN YCII"/>
    <property type="match status" value="1"/>
</dbReference>